<evidence type="ECO:0000256" key="7">
    <source>
        <dbReference type="RuleBase" id="RU362067"/>
    </source>
</evidence>
<organism evidence="9 10">
    <name type="scientific">Patiria miniata</name>
    <name type="common">Bat star</name>
    <name type="synonym">Asterina miniata</name>
    <dbReference type="NCBI Taxonomy" id="46514"/>
    <lineage>
        <taxon>Eukaryota</taxon>
        <taxon>Metazoa</taxon>
        <taxon>Echinodermata</taxon>
        <taxon>Eleutherozoa</taxon>
        <taxon>Asterozoa</taxon>
        <taxon>Asteroidea</taxon>
        <taxon>Valvatacea</taxon>
        <taxon>Valvatida</taxon>
        <taxon>Asterinidae</taxon>
        <taxon>Patiria</taxon>
    </lineage>
</organism>
<accession>A0A914APV3</accession>
<reference evidence="9" key="1">
    <citation type="submission" date="2022-11" db="UniProtKB">
        <authorList>
            <consortium name="EnsemblMetazoa"/>
        </authorList>
    </citation>
    <scope>IDENTIFICATION</scope>
</reference>
<keyword evidence="10" id="KW-1185">Reference proteome</keyword>
<dbReference type="SUPFAM" id="SSF51905">
    <property type="entry name" value="FAD/NAD(P)-binding domain"/>
    <property type="match status" value="1"/>
</dbReference>
<dbReference type="GO" id="GO:0097621">
    <property type="term" value="F:monoamine oxidase activity"/>
    <property type="evidence" value="ECO:0007669"/>
    <property type="project" value="UniProtKB-EC"/>
</dbReference>
<dbReference type="GO" id="GO:0005741">
    <property type="term" value="C:mitochondrial outer membrane"/>
    <property type="evidence" value="ECO:0007669"/>
    <property type="project" value="UniProtKB-SubCell"/>
</dbReference>
<keyword evidence="7" id="KW-0285">Flavoprotein</keyword>
<comment type="cofactor">
    <cofactor evidence="1 7">
        <name>FAD</name>
        <dbReference type="ChEBI" id="CHEBI:57692"/>
    </cofactor>
</comment>
<proteinExistence type="inferred from homology"/>
<feature type="transmembrane region" description="Helical" evidence="7">
    <location>
        <begin position="500"/>
        <end position="519"/>
    </location>
</feature>
<dbReference type="EC" id="1.4.3.-" evidence="7"/>
<dbReference type="PANTHER" id="PTHR43563">
    <property type="entry name" value="AMINE OXIDASE"/>
    <property type="match status" value="1"/>
</dbReference>
<dbReference type="EnsemblMetazoa" id="XM_038210137.1">
    <property type="protein sequence ID" value="XP_038066065.1"/>
    <property type="gene ID" value="LOC119736124"/>
</dbReference>
<keyword evidence="7" id="KW-1133">Transmembrane helix</keyword>
<keyword evidence="4 7" id="KW-0560">Oxidoreductase</keyword>
<evidence type="ECO:0000256" key="2">
    <source>
        <dbReference type="ARBA" id="ARBA00004362"/>
    </source>
</evidence>
<dbReference type="AlphaFoldDB" id="A0A914APV3"/>
<dbReference type="OMA" id="MEQHICH"/>
<evidence type="ECO:0000313" key="10">
    <source>
        <dbReference type="Proteomes" id="UP000887568"/>
    </source>
</evidence>
<evidence type="ECO:0000256" key="6">
    <source>
        <dbReference type="PIRSR" id="PIRSR601613-1"/>
    </source>
</evidence>
<feature type="binding site" evidence="6">
    <location>
        <position position="446"/>
    </location>
    <ligand>
        <name>FAD</name>
        <dbReference type="ChEBI" id="CHEBI:57692"/>
    </ligand>
</feature>
<comment type="catalytic activity">
    <reaction evidence="5">
        <text>a secondary aliphatic amine + O2 + H2O = a primary amine + an aldehyde + H2O2</text>
        <dbReference type="Rhea" id="RHEA:26414"/>
        <dbReference type="ChEBI" id="CHEBI:15377"/>
        <dbReference type="ChEBI" id="CHEBI:15379"/>
        <dbReference type="ChEBI" id="CHEBI:16240"/>
        <dbReference type="ChEBI" id="CHEBI:17478"/>
        <dbReference type="ChEBI" id="CHEBI:58855"/>
        <dbReference type="ChEBI" id="CHEBI:65296"/>
        <dbReference type="EC" id="1.4.3.4"/>
    </reaction>
</comment>
<dbReference type="InterPro" id="IPR050703">
    <property type="entry name" value="Flavin_MAO"/>
</dbReference>
<evidence type="ECO:0000259" key="8">
    <source>
        <dbReference type="Pfam" id="PF01593"/>
    </source>
</evidence>
<dbReference type="Gene3D" id="1.10.405.10">
    <property type="entry name" value="Guanine Nucleotide Dissociation Inhibitor, domain 1"/>
    <property type="match status" value="1"/>
</dbReference>
<feature type="binding site" evidence="6">
    <location>
        <position position="250"/>
    </location>
    <ligand>
        <name>FAD</name>
        <dbReference type="ChEBI" id="CHEBI:57692"/>
    </ligand>
</feature>
<dbReference type="Gene3D" id="3.90.660.10">
    <property type="match status" value="1"/>
</dbReference>
<name>A0A914APV3_PATMI</name>
<dbReference type="InterPro" id="IPR036188">
    <property type="entry name" value="FAD/NAD-bd_sf"/>
</dbReference>
<dbReference type="Proteomes" id="UP000887568">
    <property type="component" value="Unplaced"/>
</dbReference>
<evidence type="ECO:0000313" key="9">
    <source>
        <dbReference type="EnsemblMetazoa" id="XP_038066065.1"/>
    </source>
</evidence>
<evidence type="ECO:0000256" key="5">
    <source>
        <dbReference type="ARBA" id="ARBA00048448"/>
    </source>
</evidence>
<keyword evidence="7" id="KW-0274">FAD</keyword>
<dbReference type="InterPro" id="IPR002937">
    <property type="entry name" value="Amino_oxidase"/>
</dbReference>
<evidence type="ECO:0000256" key="4">
    <source>
        <dbReference type="ARBA" id="ARBA00023002"/>
    </source>
</evidence>
<dbReference type="InterPro" id="IPR001613">
    <property type="entry name" value="Flavin_amine_oxidase"/>
</dbReference>
<comment type="subcellular location">
    <subcellularLocation>
        <location evidence="2">Mitochondrion outer membrane</location>
        <topology evidence="2">Single-pass type IV membrane protein</topology>
        <orientation evidence="2">Cytoplasmic side</orientation>
    </subcellularLocation>
</comment>
<protein>
    <recommendedName>
        <fullName evidence="7">Amine oxidase</fullName>
        <ecNumber evidence="7">1.4.3.-</ecNumber>
    </recommendedName>
</protein>
<sequence length="525" mass="58187">MAASSDSTSPPDWDVIIVGAGIAGLTAAYRLQKQKPGIKVLVLEAKDRVGGRTYTTELEGAHGKDIWDLGGQWVGSSQYHIIWLLNELGLEKYPQYTTGKKMMLLGNKGIRTYEASIPSMSYLSLIDLQRFMTATDKTAASLPVHNPMDAPDADILDSMTLETLVRQTTYTLEARDAIDIAINQIFGAQPRMLSALFYYYYVSSARDMRTLNETTDGANQEFRIKGGAQQISTILTDRIGQERVLLDHPVEHIDQRDAHKVTVVTEAGQQFTGRYVIVATPLHCSTNIEYVPTLPLERISLARHSPMAHLFKFIVTYQTAFWREDGFSGEIFSNGVSRPSKASTGPLQLTFDCTTPNGSPALVGFYCNGREWSQIEPAVRQAAILDALAEFFGPKAKEPLDYREKDWALEPYNGGCPVNVMTPGAMTYFHGGLRTPFDRVHWAGTESATHHCGYLSGAVQSGMRAASEVLGRLEPAHIRDEIMTALDGRRDYKDDEEKETWGWALGGLIGVAAVAALVVRKLWYY</sequence>
<dbReference type="SUPFAM" id="SSF54373">
    <property type="entry name" value="FAD-linked reductases, C-terminal domain"/>
    <property type="match status" value="1"/>
</dbReference>
<dbReference type="OrthoDB" id="7777654at2759"/>
<keyword evidence="7" id="KW-0812">Transmembrane</keyword>
<dbReference type="PANTHER" id="PTHR43563:SF14">
    <property type="entry name" value="AMINE OXIDASE"/>
    <property type="match status" value="1"/>
</dbReference>
<feature type="binding site" evidence="6">
    <location>
        <begin position="44"/>
        <end position="45"/>
    </location>
    <ligand>
        <name>FAD</name>
        <dbReference type="ChEBI" id="CHEBI:57692"/>
    </ligand>
</feature>
<comment type="similarity">
    <text evidence="3 7">Belongs to the flavin monoamine oxidase family.</text>
</comment>
<dbReference type="GeneID" id="119736124"/>
<dbReference type="Pfam" id="PF01593">
    <property type="entry name" value="Amino_oxidase"/>
    <property type="match status" value="1"/>
</dbReference>
<feature type="binding site" evidence="6">
    <location>
        <position position="365"/>
    </location>
    <ligand>
        <name>substrate</name>
    </ligand>
</feature>
<dbReference type="PRINTS" id="PR00757">
    <property type="entry name" value="AMINEOXDASEF"/>
</dbReference>
<dbReference type="GO" id="GO:0008131">
    <property type="term" value="F:primary methylamine oxidase activity"/>
    <property type="evidence" value="ECO:0007669"/>
    <property type="project" value="UniProtKB-ARBA"/>
</dbReference>
<evidence type="ECO:0000256" key="3">
    <source>
        <dbReference type="ARBA" id="ARBA00005995"/>
    </source>
</evidence>
<keyword evidence="7" id="KW-0472">Membrane</keyword>
<evidence type="ECO:0000256" key="1">
    <source>
        <dbReference type="ARBA" id="ARBA00001974"/>
    </source>
</evidence>
<feature type="domain" description="Amine oxidase" evidence="8">
    <location>
        <begin position="22"/>
        <end position="470"/>
    </location>
</feature>
<dbReference type="Gene3D" id="3.50.50.60">
    <property type="entry name" value="FAD/NAD(P)-binding domain"/>
    <property type="match status" value="1"/>
</dbReference>
<dbReference type="RefSeq" id="XP_038066065.1">
    <property type="nucleotide sequence ID" value="XM_038210137.1"/>
</dbReference>